<protein>
    <submittedName>
        <fullName evidence="3">Helicase associated domain-containing protein</fullName>
    </submittedName>
</protein>
<organism evidence="3 4">
    <name type="scientific">Streptomyces cyaneofuscatus</name>
    <dbReference type="NCBI Taxonomy" id="66883"/>
    <lineage>
        <taxon>Bacteria</taxon>
        <taxon>Bacillati</taxon>
        <taxon>Actinomycetota</taxon>
        <taxon>Actinomycetes</taxon>
        <taxon>Kitasatosporales</taxon>
        <taxon>Streptomycetaceae</taxon>
        <taxon>Streptomyces</taxon>
    </lineage>
</organism>
<evidence type="ECO:0000256" key="1">
    <source>
        <dbReference type="SAM" id="MobiDB-lite"/>
    </source>
</evidence>
<dbReference type="EMBL" id="CP109083">
    <property type="protein sequence ID" value="WSB12183.1"/>
    <property type="molecule type" value="Genomic_DNA"/>
</dbReference>
<keyword evidence="4" id="KW-1185">Reference proteome</keyword>
<dbReference type="PANTHER" id="PTHR33418">
    <property type="entry name" value="HELICASE-ASSOCIATED"/>
    <property type="match status" value="1"/>
</dbReference>
<dbReference type="PANTHER" id="PTHR33418:SF1">
    <property type="entry name" value="HELICASE-ASSOCIATED DOMAIN-CONTAINING PROTEIN"/>
    <property type="match status" value="1"/>
</dbReference>
<dbReference type="Gene3D" id="6.10.140.530">
    <property type="match status" value="1"/>
</dbReference>
<reference evidence="3 4" key="1">
    <citation type="submission" date="2022-10" db="EMBL/GenBank/DDBJ databases">
        <title>The complete genomes of actinobacterial strains from the NBC collection.</title>
        <authorList>
            <person name="Joergensen T.S."/>
            <person name="Alvarez Arevalo M."/>
            <person name="Sterndorff E.B."/>
            <person name="Faurdal D."/>
            <person name="Vuksanovic O."/>
            <person name="Mourched A.-S."/>
            <person name="Charusanti P."/>
            <person name="Shaw S."/>
            <person name="Blin K."/>
            <person name="Weber T."/>
        </authorList>
    </citation>
    <scope>NUCLEOTIDE SEQUENCE [LARGE SCALE GENOMIC DNA]</scope>
    <source>
        <strain evidence="3 4">NBC 01792</strain>
    </source>
</reference>
<proteinExistence type="predicted"/>
<evidence type="ECO:0000259" key="2">
    <source>
        <dbReference type="Pfam" id="PF03457"/>
    </source>
</evidence>
<evidence type="ECO:0000313" key="3">
    <source>
        <dbReference type="EMBL" id="WSB12183.1"/>
    </source>
</evidence>
<dbReference type="InterPro" id="IPR005114">
    <property type="entry name" value="Helicase_assoc"/>
</dbReference>
<name>A0ABZ1F6X2_9ACTN</name>
<feature type="region of interest" description="Disordered" evidence="1">
    <location>
        <begin position="38"/>
        <end position="62"/>
    </location>
</feature>
<dbReference type="Proteomes" id="UP001356428">
    <property type="component" value="Chromosome"/>
</dbReference>
<accession>A0ABZ1F6X2</accession>
<evidence type="ECO:0000313" key="4">
    <source>
        <dbReference type="Proteomes" id="UP001356428"/>
    </source>
</evidence>
<feature type="domain" description="Helicase-associated" evidence="2">
    <location>
        <begin position="59"/>
        <end position="119"/>
    </location>
</feature>
<sequence length="121" mass="14174">MPRHYITDDGHRLGEWLHNQRLHPERLHPTQQRLLAGIGLSQNTEPSPKKRKPATRKPEQGLAAARAFHQREGHLEVPQRHVEDLDGEPVRLGQWISNTRRRKERLPTDRIRALDALGMRW</sequence>
<gene>
    <name evidence="3" type="ORF">OG849_00040</name>
</gene>
<dbReference type="Pfam" id="PF03457">
    <property type="entry name" value="HA"/>
    <property type="match status" value="1"/>
</dbReference>